<proteinExistence type="predicted"/>
<dbReference type="PANTHER" id="PTHR46289:SF19">
    <property type="entry name" value="ZINC FINGER MYM-TYPE CONTAINING 1"/>
    <property type="match status" value="1"/>
</dbReference>
<dbReference type="InterPro" id="IPR008906">
    <property type="entry name" value="HATC_C_dom"/>
</dbReference>
<gene>
    <name evidence="2" type="ORF">FWK35_00038764</name>
</gene>
<name>A0A6G0VLX9_APHCR</name>
<organism evidence="2 3">
    <name type="scientific">Aphis craccivora</name>
    <name type="common">Cowpea aphid</name>
    <dbReference type="NCBI Taxonomy" id="307492"/>
    <lineage>
        <taxon>Eukaryota</taxon>
        <taxon>Metazoa</taxon>
        <taxon>Ecdysozoa</taxon>
        <taxon>Arthropoda</taxon>
        <taxon>Hexapoda</taxon>
        <taxon>Insecta</taxon>
        <taxon>Pterygota</taxon>
        <taxon>Neoptera</taxon>
        <taxon>Paraneoptera</taxon>
        <taxon>Hemiptera</taxon>
        <taxon>Sternorrhyncha</taxon>
        <taxon>Aphidomorpha</taxon>
        <taxon>Aphidoidea</taxon>
        <taxon>Aphididae</taxon>
        <taxon>Aphidini</taxon>
        <taxon>Aphis</taxon>
        <taxon>Aphis</taxon>
    </lineage>
</organism>
<reference evidence="2 3" key="1">
    <citation type="submission" date="2019-08" db="EMBL/GenBank/DDBJ databases">
        <title>Whole genome of Aphis craccivora.</title>
        <authorList>
            <person name="Voronova N.V."/>
            <person name="Shulinski R.S."/>
            <person name="Bandarenka Y.V."/>
            <person name="Zhorov D.G."/>
            <person name="Warner D."/>
        </authorList>
    </citation>
    <scope>NUCLEOTIDE SEQUENCE [LARGE SCALE GENOMIC DNA]</scope>
    <source>
        <strain evidence="2">180601</strain>
        <tissue evidence="2">Whole Body</tissue>
    </source>
</reference>
<dbReference type="PANTHER" id="PTHR46289">
    <property type="entry name" value="52 KDA REPRESSOR OF THE INHIBITOR OF THE PROTEIN KINASE-LIKE PROTEIN-RELATED"/>
    <property type="match status" value="1"/>
</dbReference>
<accession>A0A6G0VLX9</accession>
<dbReference type="EMBL" id="VUJU01014745">
    <property type="protein sequence ID" value="KAF0701436.1"/>
    <property type="molecule type" value="Genomic_DNA"/>
</dbReference>
<dbReference type="InterPro" id="IPR012337">
    <property type="entry name" value="RNaseH-like_sf"/>
</dbReference>
<dbReference type="Pfam" id="PF05699">
    <property type="entry name" value="Dimer_Tnp_hAT"/>
    <property type="match status" value="1"/>
</dbReference>
<dbReference type="Proteomes" id="UP000478052">
    <property type="component" value="Unassembled WGS sequence"/>
</dbReference>
<evidence type="ECO:0000313" key="3">
    <source>
        <dbReference type="Proteomes" id="UP000478052"/>
    </source>
</evidence>
<dbReference type="GO" id="GO:0046983">
    <property type="term" value="F:protein dimerization activity"/>
    <property type="evidence" value="ECO:0007669"/>
    <property type="project" value="InterPro"/>
</dbReference>
<comment type="caution">
    <text evidence="2">The sequence shown here is derived from an EMBL/GenBank/DDBJ whole genome shotgun (WGS) entry which is preliminary data.</text>
</comment>
<dbReference type="SUPFAM" id="SSF53098">
    <property type="entry name" value="Ribonuclease H-like"/>
    <property type="match status" value="1"/>
</dbReference>
<sequence length="385" mass="43902">MLVDSIGPRNKIAFNFFGIIQLIYSFIEGSCIRHAVLEKVSRDTNSKLVTLKSLSTTRWACQSEAIAAIKSNYSILLQAIEEIKNSTRNPEIKTKAKGLIIKMKSFKFIFALNMLHPILLSIAKVSSKLQTEKLELLTAVDLITGLKNTLSEFRSYDHDFDVIYDATLKKCAEFNIDIPEVKKQKISSRVDPNKETQHFIESKKEEMKYSCYFVTLDEMLSGLNSRFNQETLSIISAVGNLINLTTSEDEYVCLSNTFDINIDELKSEIKLLNNFSNTEMPKGTSTVTITQWLQWLSHSDRADIFNNFNKTLQLFTTIPVTSCSCERGFSKLNIVKSKLRASMKQERLDSLLFMSIEQEICTKIDYGEIIEEFNTLVPGNRRLVL</sequence>
<dbReference type="AlphaFoldDB" id="A0A6G0VLX9"/>
<keyword evidence="3" id="KW-1185">Reference proteome</keyword>
<feature type="domain" description="HAT C-terminal dimerisation" evidence="1">
    <location>
        <begin position="282"/>
        <end position="359"/>
    </location>
</feature>
<evidence type="ECO:0000259" key="1">
    <source>
        <dbReference type="Pfam" id="PF05699"/>
    </source>
</evidence>
<protein>
    <submittedName>
        <fullName evidence="2">Zinc finger MYM-type protein 1-like</fullName>
    </submittedName>
</protein>
<dbReference type="OrthoDB" id="6610375at2759"/>
<evidence type="ECO:0000313" key="2">
    <source>
        <dbReference type="EMBL" id="KAF0701436.1"/>
    </source>
</evidence>
<dbReference type="InterPro" id="IPR052958">
    <property type="entry name" value="IFN-induced_PKR_regulator"/>
</dbReference>